<accession>A0A448XNV4</accession>
<protein>
    <submittedName>
        <fullName evidence="1">Uncharacterized protein</fullName>
    </submittedName>
</protein>
<organism evidence="1 2">
    <name type="scientific">Protopolystoma xenopodis</name>
    <dbReference type="NCBI Taxonomy" id="117903"/>
    <lineage>
        <taxon>Eukaryota</taxon>
        <taxon>Metazoa</taxon>
        <taxon>Spiralia</taxon>
        <taxon>Lophotrochozoa</taxon>
        <taxon>Platyhelminthes</taxon>
        <taxon>Monogenea</taxon>
        <taxon>Polyopisthocotylea</taxon>
        <taxon>Polystomatidea</taxon>
        <taxon>Polystomatidae</taxon>
        <taxon>Protopolystoma</taxon>
    </lineage>
</organism>
<keyword evidence="2" id="KW-1185">Reference proteome</keyword>
<evidence type="ECO:0000313" key="1">
    <source>
        <dbReference type="EMBL" id="VEL41296.1"/>
    </source>
</evidence>
<dbReference type="EMBL" id="CAAALY010268747">
    <property type="protein sequence ID" value="VEL41296.1"/>
    <property type="molecule type" value="Genomic_DNA"/>
</dbReference>
<comment type="caution">
    <text evidence="1">The sequence shown here is derived from an EMBL/GenBank/DDBJ whole genome shotgun (WGS) entry which is preliminary data.</text>
</comment>
<evidence type="ECO:0000313" key="2">
    <source>
        <dbReference type="Proteomes" id="UP000784294"/>
    </source>
</evidence>
<gene>
    <name evidence="1" type="ORF">PXEA_LOCUS34736</name>
</gene>
<dbReference type="AlphaFoldDB" id="A0A448XNV4"/>
<proteinExistence type="predicted"/>
<reference evidence="1" key="1">
    <citation type="submission" date="2018-11" db="EMBL/GenBank/DDBJ databases">
        <authorList>
            <consortium name="Pathogen Informatics"/>
        </authorList>
    </citation>
    <scope>NUCLEOTIDE SEQUENCE</scope>
</reference>
<name>A0A448XNV4_9PLAT</name>
<dbReference type="Proteomes" id="UP000784294">
    <property type="component" value="Unassembled WGS sequence"/>
</dbReference>
<sequence length="98" mass="10698">MLPRLGSRVPLHLNSNSLFTSTTIFLLSFIHAHTHTHTHTHGLMQTLLLSRSTNAALSLIASSHSLPLLRETEPTKTSAFVGPRGSMDCLSFPSIISH</sequence>